<gene>
    <name evidence="1" type="ORF">MFFC18_18710</name>
</gene>
<organism evidence="1 2">
    <name type="scientific">Mariniblastus fucicola</name>
    <dbReference type="NCBI Taxonomy" id="980251"/>
    <lineage>
        <taxon>Bacteria</taxon>
        <taxon>Pseudomonadati</taxon>
        <taxon>Planctomycetota</taxon>
        <taxon>Planctomycetia</taxon>
        <taxon>Pirellulales</taxon>
        <taxon>Pirellulaceae</taxon>
        <taxon>Mariniblastus</taxon>
    </lineage>
</organism>
<proteinExistence type="predicted"/>
<sequence length="137" mass="15682">MKNKLHIFAVNFQSRKHACKYTEAKWEPEPDDSASDEEFEEWEERNPIWELEFDLNGEGFLDSDSIETVTGKTRLAYVTSHLKSATDIESVENDSTGMNTFVLIFPGALHSLGGYKCKMKDTSQLKYLGAFKFNFPN</sequence>
<dbReference type="Proteomes" id="UP000322214">
    <property type="component" value="Chromosome"/>
</dbReference>
<keyword evidence="2" id="KW-1185">Reference proteome</keyword>
<evidence type="ECO:0000313" key="2">
    <source>
        <dbReference type="Proteomes" id="UP000322214"/>
    </source>
</evidence>
<dbReference type="RefSeq" id="WP_075081605.1">
    <property type="nucleotide sequence ID" value="NZ_CP042912.1"/>
</dbReference>
<dbReference type="EMBL" id="CP042912">
    <property type="protein sequence ID" value="QEG22010.1"/>
    <property type="molecule type" value="Genomic_DNA"/>
</dbReference>
<name>A0A5B9PAP7_9BACT</name>
<reference evidence="1 2" key="1">
    <citation type="submission" date="2019-08" db="EMBL/GenBank/DDBJ databases">
        <title>Deep-cultivation of Planctomycetes and their phenomic and genomic characterization uncovers novel biology.</title>
        <authorList>
            <person name="Wiegand S."/>
            <person name="Jogler M."/>
            <person name="Boedeker C."/>
            <person name="Pinto D."/>
            <person name="Vollmers J."/>
            <person name="Rivas-Marin E."/>
            <person name="Kohn T."/>
            <person name="Peeters S.H."/>
            <person name="Heuer A."/>
            <person name="Rast P."/>
            <person name="Oberbeckmann S."/>
            <person name="Bunk B."/>
            <person name="Jeske O."/>
            <person name="Meyerdierks A."/>
            <person name="Storesund J.E."/>
            <person name="Kallscheuer N."/>
            <person name="Luecker S."/>
            <person name="Lage O.M."/>
            <person name="Pohl T."/>
            <person name="Merkel B.J."/>
            <person name="Hornburger P."/>
            <person name="Mueller R.-W."/>
            <person name="Bruemmer F."/>
            <person name="Labrenz M."/>
            <person name="Spormann A.M."/>
            <person name="Op den Camp H."/>
            <person name="Overmann J."/>
            <person name="Amann R."/>
            <person name="Jetten M.S.M."/>
            <person name="Mascher T."/>
            <person name="Medema M.H."/>
            <person name="Devos D.P."/>
            <person name="Kaster A.-K."/>
            <person name="Ovreas L."/>
            <person name="Rohde M."/>
            <person name="Galperin M.Y."/>
            <person name="Jogler C."/>
        </authorList>
    </citation>
    <scope>NUCLEOTIDE SEQUENCE [LARGE SCALE GENOMIC DNA]</scope>
    <source>
        <strain evidence="1 2">FC18</strain>
    </source>
</reference>
<evidence type="ECO:0000313" key="1">
    <source>
        <dbReference type="EMBL" id="QEG22010.1"/>
    </source>
</evidence>
<dbReference type="KEGG" id="mff:MFFC18_18710"/>
<protein>
    <submittedName>
        <fullName evidence="1">Uncharacterized protein</fullName>
    </submittedName>
</protein>
<dbReference type="AlphaFoldDB" id="A0A5B9PAP7"/>
<dbReference type="STRING" id="980251.GCA_001642875_00150"/>
<accession>A0A5B9PAP7</accession>